<keyword evidence="2" id="KW-1185">Reference proteome</keyword>
<dbReference type="AlphaFoldDB" id="A0A7W7VA11"/>
<gene>
    <name evidence="1" type="ORF">FHS37_006735</name>
</gene>
<dbReference type="EMBL" id="JACHJI010000018">
    <property type="protein sequence ID" value="MBB4902638.1"/>
    <property type="molecule type" value="Genomic_DNA"/>
</dbReference>
<dbReference type="Proteomes" id="UP000579523">
    <property type="component" value="Unassembled WGS sequence"/>
</dbReference>
<name>A0A7W7VA11_9ACTN</name>
<evidence type="ECO:0000313" key="1">
    <source>
        <dbReference type="EMBL" id="MBB4902638.1"/>
    </source>
</evidence>
<sequence length="91" mass="9951">MRDQGVLITCPHRRRPGRFWRRYGPGAHYRTNATAAASDPAPDFLASGLQGTSTHRFHTSAYIAGPDTLEGLGVIAVNDEEVGAFWSFGVY</sequence>
<evidence type="ECO:0000313" key="2">
    <source>
        <dbReference type="Proteomes" id="UP000579523"/>
    </source>
</evidence>
<comment type="caution">
    <text evidence="1">The sequence shown here is derived from an EMBL/GenBank/DDBJ whole genome shotgun (WGS) entry which is preliminary data.</text>
</comment>
<dbReference type="RefSeq" id="WP_229890303.1">
    <property type="nucleotide sequence ID" value="NZ_BMTK01000054.1"/>
</dbReference>
<protein>
    <submittedName>
        <fullName evidence="1">Uncharacterized protein</fullName>
    </submittedName>
</protein>
<accession>A0A7W7VA11</accession>
<reference evidence="1 2" key="1">
    <citation type="submission" date="2020-08" db="EMBL/GenBank/DDBJ databases">
        <title>Genomic Encyclopedia of Type Strains, Phase III (KMG-III): the genomes of soil and plant-associated and newly described type strains.</title>
        <authorList>
            <person name="Whitman W."/>
        </authorList>
    </citation>
    <scope>NUCLEOTIDE SEQUENCE [LARGE SCALE GENOMIC DNA]</scope>
    <source>
        <strain evidence="1 2">CECT 3273</strain>
    </source>
</reference>
<proteinExistence type="predicted"/>
<organism evidence="1 2">
    <name type="scientific">Streptomyces griseomycini</name>
    <dbReference type="NCBI Taxonomy" id="66895"/>
    <lineage>
        <taxon>Bacteria</taxon>
        <taxon>Bacillati</taxon>
        <taxon>Actinomycetota</taxon>
        <taxon>Actinomycetes</taxon>
        <taxon>Kitasatosporales</taxon>
        <taxon>Streptomycetaceae</taxon>
        <taxon>Streptomyces</taxon>
    </lineage>
</organism>